<evidence type="ECO:0000313" key="2">
    <source>
        <dbReference type="Proteomes" id="UP001164539"/>
    </source>
</evidence>
<name>A0ACC1XUL9_MELAZ</name>
<comment type="caution">
    <text evidence="1">The sequence shown here is derived from an EMBL/GenBank/DDBJ whole genome shotgun (WGS) entry which is preliminary data.</text>
</comment>
<accession>A0ACC1XUL9</accession>
<evidence type="ECO:0000313" key="1">
    <source>
        <dbReference type="EMBL" id="KAJ4715147.1"/>
    </source>
</evidence>
<sequence>MGGQCSRTSSSKPNHKHSNVTVNPYCKPNSNTVESKLSPQQEKQKQQQQQQQLPQSFPLQKAQSDDFYDGIPRFELDRGGLSHKSRSARSTQAAVAKVSEVSARLGRAGTLGLGKAVEVLDTLGSSMTNLNPNSGFVPAVGAKSNELSILAFEVANTIVKGSNLMQSISKRSIRHLKELVLPSEGVQNLVSKDMDELLKVFAADKREELAIFAREVVRFGNRSKDPQWHNLDRYFEKICRELTPQKQLKEEAELVMEQLMILVQYTAELYNELQVLDRFEQDCQHKRQEEDKSVGTQRGENVTLLRAELKNQRKQVKNLKKKSLWSRSLEEVMEKLVDIVNFLLLEMHDAFGSADDHIQSKGSMKNHQRLGPAGLALHYANIIMQIDSLVARSSSMPPNTRDALYQSLPPSIKSPLRSKLQSFHVKEQLTVTDIKDEMEKTLQWLVPIATNTAKAHHGFGWVGEWANIGSDVNQKPAAGPSDVIRIETLHHADKEKTEAYILELVVWLHHLVNKTRFGATAISGGVKSAVKYPVVKQTKHEPSSLQSLTSEEREILQQVGKRKRVPGISKSQDFDKIRLSKYDGLSKSTGHSPQRGSKELTAIKRLPSHVPIISFGIDKEKALDVMDRVGDLR</sequence>
<reference evidence="1 2" key="1">
    <citation type="journal article" date="2023" name="Science">
        <title>Complex scaffold remodeling in plant triterpene biosynthesis.</title>
        <authorList>
            <person name="De La Pena R."/>
            <person name="Hodgson H."/>
            <person name="Liu J.C."/>
            <person name="Stephenson M.J."/>
            <person name="Martin A.C."/>
            <person name="Owen C."/>
            <person name="Harkess A."/>
            <person name="Leebens-Mack J."/>
            <person name="Jimenez L.E."/>
            <person name="Osbourn A."/>
            <person name="Sattely E.S."/>
        </authorList>
    </citation>
    <scope>NUCLEOTIDE SEQUENCE [LARGE SCALE GENOMIC DNA]</scope>
    <source>
        <strain evidence="2">cv. JPN11</strain>
        <tissue evidence="1">Leaf</tissue>
    </source>
</reference>
<proteinExistence type="predicted"/>
<protein>
    <submittedName>
        <fullName evidence="1">DUF668 family protein</fullName>
    </submittedName>
</protein>
<organism evidence="1 2">
    <name type="scientific">Melia azedarach</name>
    <name type="common">Chinaberry tree</name>
    <dbReference type="NCBI Taxonomy" id="155640"/>
    <lineage>
        <taxon>Eukaryota</taxon>
        <taxon>Viridiplantae</taxon>
        <taxon>Streptophyta</taxon>
        <taxon>Embryophyta</taxon>
        <taxon>Tracheophyta</taxon>
        <taxon>Spermatophyta</taxon>
        <taxon>Magnoliopsida</taxon>
        <taxon>eudicotyledons</taxon>
        <taxon>Gunneridae</taxon>
        <taxon>Pentapetalae</taxon>
        <taxon>rosids</taxon>
        <taxon>malvids</taxon>
        <taxon>Sapindales</taxon>
        <taxon>Meliaceae</taxon>
        <taxon>Melia</taxon>
    </lineage>
</organism>
<keyword evidence="2" id="KW-1185">Reference proteome</keyword>
<gene>
    <name evidence="1" type="ORF">OWV82_013535</name>
</gene>
<dbReference type="EMBL" id="CM051400">
    <property type="protein sequence ID" value="KAJ4715147.1"/>
    <property type="molecule type" value="Genomic_DNA"/>
</dbReference>
<dbReference type="Proteomes" id="UP001164539">
    <property type="component" value="Chromosome 7"/>
</dbReference>